<organism evidence="2 3">
    <name type="scientific">Microtetraspora malaysiensis</name>
    <dbReference type="NCBI Taxonomy" id="161358"/>
    <lineage>
        <taxon>Bacteria</taxon>
        <taxon>Bacillati</taxon>
        <taxon>Actinomycetota</taxon>
        <taxon>Actinomycetes</taxon>
        <taxon>Streptosporangiales</taxon>
        <taxon>Streptosporangiaceae</taxon>
        <taxon>Microtetraspora</taxon>
    </lineage>
</organism>
<dbReference type="GO" id="GO:0016787">
    <property type="term" value="F:hydrolase activity"/>
    <property type="evidence" value="ECO:0007669"/>
    <property type="project" value="UniProtKB-KW"/>
</dbReference>
<sequence>MADDLLIRDASIFAADTPDPARARARAGCVAVRGDRIVAVGDEERCRRAVPHAEVIDAGGGSLLPGLIDCHAHLLNLGETHVDLDLRGMADMAEIVELVAVRARELPEGTWIVGRGWAGDWPAVDRLSAAVPGHPVLLNRFDGHGAIANRAALRLAGIGRDTPDPPDGRVLRDETGEPTGVLVEGAARPVREAVPPMDGPRRRELLRLGARDCLALGLTGLHDAIEDVAWLDAYPGLDGPRVFGMLNAPEEGDLAEFAAEHLFTGDASFGVRRLRLIFDGGLGARGALLSRPYADDPSGAGFQLMPVERVVEAGRAVRRLGFDLVVHAIGDLANRLVLDAFETVGDARGFMIEHASVLTERDRDRLARLGVIASVQPVHVTDDLAWTAHRLGKERARDAYAFRDLLDRGALLACGSDFPVASPNPFHGIHAAETRRRREGGAEVGEAFGADQRVTRAEAIYGYTRWAARAAGLDHELGSVEPGKLADLVLLDRDIMAVTASEVADATVRHTIVGGRVRHERSPRC</sequence>
<dbReference type="SUPFAM" id="SSF51556">
    <property type="entry name" value="Metallo-dependent hydrolases"/>
    <property type="match status" value="1"/>
</dbReference>
<comment type="caution">
    <text evidence="2">The sequence shown here is derived from an EMBL/GenBank/DDBJ whole genome shotgun (WGS) entry which is preliminary data.</text>
</comment>
<evidence type="ECO:0000259" key="1">
    <source>
        <dbReference type="Pfam" id="PF07969"/>
    </source>
</evidence>
<dbReference type="RefSeq" id="WP_387417686.1">
    <property type="nucleotide sequence ID" value="NZ_JBIASD010000048.1"/>
</dbReference>
<dbReference type="PANTHER" id="PTHR22642">
    <property type="entry name" value="IMIDAZOLONEPROPIONASE"/>
    <property type="match status" value="1"/>
</dbReference>
<proteinExistence type="predicted"/>
<dbReference type="Gene3D" id="3.10.310.70">
    <property type="match status" value="1"/>
</dbReference>
<accession>A0ABW6T2K2</accession>
<keyword evidence="3" id="KW-1185">Reference proteome</keyword>
<gene>
    <name evidence="2" type="ORF">ACFYXI_38595</name>
</gene>
<dbReference type="InterPro" id="IPR011059">
    <property type="entry name" value="Metal-dep_hydrolase_composite"/>
</dbReference>
<evidence type="ECO:0000313" key="3">
    <source>
        <dbReference type="Proteomes" id="UP001602013"/>
    </source>
</evidence>
<dbReference type="EC" id="3.5.-.-" evidence="2"/>
<feature type="domain" description="Amidohydrolase 3" evidence="1">
    <location>
        <begin position="54"/>
        <end position="518"/>
    </location>
</feature>
<name>A0ABW6T2K2_9ACTN</name>
<keyword evidence="2" id="KW-0378">Hydrolase</keyword>
<dbReference type="Gene3D" id="3.20.20.140">
    <property type="entry name" value="Metal-dependent hydrolases"/>
    <property type="match status" value="1"/>
</dbReference>
<protein>
    <submittedName>
        <fullName evidence="2">Amidohydrolase</fullName>
        <ecNumber evidence="2">3.5.-.-</ecNumber>
    </submittedName>
</protein>
<dbReference type="Pfam" id="PF07969">
    <property type="entry name" value="Amidohydro_3"/>
    <property type="match status" value="1"/>
</dbReference>
<dbReference type="InterPro" id="IPR033932">
    <property type="entry name" value="YtcJ-like"/>
</dbReference>
<dbReference type="EMBL" id="JBIASD010000048">
    <property type="protein sequence ID" value="MFF3671510.1"/>
    <property type="molecule type" value="Genomic_DNA"/>
</dbReference>
<evidence type="ECO:0000313" key="2">
    <source>
        <dbReference type="EMBL" id="MFF3671510.1"/>
    </source>
</evidence>
<dbReference type="InterPro" id="IPR032466">
    <property type="entry name" value="Metal_Hydrolase"/>
</dbReference>
<dbReference type="CDD" id="cd01300">
    <property type="entry name" value="YtcJ_like"/>
    <property type="match status" value="1"/>
</dbReference>
<reference evidence="2 3" key="1">
    <citation type="submission" date="2024-10" db="EMBL/GenBank/DDBJ databases">
        <title>The Natural Products Discovery Center: Release of the First 8490 Sequenced Strains for Exploring Actinobacteria Biosynthetic Diversity.</title>
        <authorList>
            <person name="Kalkreuter E."/>
            <person name="Kautsar S.A."/>
            <person name="Yang D."/>
            <person name="Bader C.D."/>
            <person name="Teijaro C.N."/>
            <person name="Fluegel L."/>
            <person name="Davis C.M."/>
            <person name="Simpson J.R."/>
            <person name="Lauterbach L."/>
            <person name="Steele A.D."/>
            <person name="Gui C."/>
            <person name="Meng S."/>
            <person name="Li G."/>
            <person name="Viehrig K."/>
            <person name="Ye F."/>
            <person name="Su P."/>
            <person name="Kiefer A.F."/>
            <person name="Nichols A."/>
            <person name="Cepeda A.J."/>
            <person name="Yan W."/>
            <person name="Fan B."/>
            <person name="Jiang Y."/>
            <person name="Adhikari A."/>
            <person name="Zheng C.-J."/>
            <person name="Schuster L."/>
            <person name="Cowan T.M."/>
            <person name="Smanski M.J."/>
            <person name="Chevrette M.G."/>
            <person name="De Carvalho L.P.S."/>
            <person name="Shen B."/>
        </authorList>
    </citation>
    <scope>NUCLEOTIDE SEQUENCE [LARGE SCALE GENOMIC DNA]</scope>
    <source>
        <strain evidence="2 3">NPDC002173</strain>
    </source>
</reference>
<dbReference type="Gene3D" id="2.30.40.10">
    <property type="entry name" value="Urease, subunit C, domain 1"/>
    <property type="match status" value="1"/>
</dbReference>
<dbReference type="InterPro" id="IPR013108">
    <property type="entry name" value="Amidohydro_3"/>
</dbReference>
<dbReference type="PANTHER" id="PTHR22642:SF2">
    <property type="entry name" value="PROTEIN LONG AFTER FAR-RED 3"/>
    <property type="match status" value="1"/>
</dbReference>
<dbReference type="Proteomes" id="UP001602013">
    <property type="component" value="Unassembled WGS sequence"/>
</dbReference>
<dbReference type="SUPFAM" id="SSF51338">
    <property type="entry name" value="Composite domain of metallo-dependent hydrolases"/>
    <property type="match status" value="1"/>
</dbReference>